<dbReference type="Proteomes" id="UP000828390">
    <property type="component" value="Unassembled WGS sequence"/>
</dbReference>
<sequence length="122" mass="13800">MSRGAPGGVLSTEHFKRFNTPLLLSLEERFRGASIGLINIPHTTCADDLALMSNSNWEMNLMLKTVKEFSRSHRYDINQSKRSCIRVYPKSPDPSPDFILEGTRIPLDTSTTHLGVYRDTKC</sequence>
<name>A0A9D4RJ65_DREPO</name>
<proteinExistence type="predicted"/>
<evidence type="ECO:0000313" key="1">
    <source>
        <dbReference type="EMBL" id="KAH3869548.1"/>
    </source>
</evidence>
<protein>
    <recommendedName>
        <fullName evidence="3">Reverse transcriptase domain-containing protein</fullName>
    </recommendedName>
</protein>
<keyword evidence="2" id="KW-1185">Reference proteome</keyword>
<organism evidence="1 2">
    <name type="scientific">Dreissena polymorpha</name>
    <name type="common">Zebra mussel</name>
    <name type="synonym">Mytilus polymorpha</name>
    <dbReference type="NCBI Taxonomy" id="45954"/>
    <lineage>
        <taxon>Eukaryota</taxon>
        <taxon>Metazoa</taxon>
        <taxon>Spiralia</taxon>
        <taxon>Lophotrochozoa</taxon>
        <taxon>Mollusca</taxon>
        <taxon>Bivalvia</taxon>
        <taxon>Autobranchia</taxon>
        <taxon>Heteroconchia</taxon>
        <taxon>Euheterodonta</taxon>
        <taxon>Imparidentia</taxon>
        <taxon>Neoheterodontei</taxon>
        <taxon>Myida</taxon>
        <taxon>Dreissenoidea</taxon>
        <taxon>Dreissenidae</taxon>
        <taxon>Dreissena</taxon>
    </lineage>
</organism>
<gene>
    <name evidence="1" type="ORF">DPMN_032717</name>
</gene>
<dbReference type="AlphaFoldDB" id="A0A9D4RJ65"/>
<accession>A0A9D4RJ65</accession>
<dbReference type="EMBL" id="JAIWYP010000002">
    <property type="protein sequence ID" value="KAH3869548.1"/>
    <property type="molecule type" value="Genomic_DNA"/>
</dbReference>
<reference evidence="1" key="1">
    <citation type="journal article" date="2019" name="bioRxiv">
        <title>The Genome of the Zebra Mussel, Dreissena polymorpha: A Resource for Invasive Species Research.</title>
        <authorList>
            <person name="McCartney M.A."/>
            <person name="Auch B."/>
            <person name="Kono T."/>
            <person name="Mallez S."/>
            <person name="Zhang Y."/>
            <person name="Obille A."/>
            <person name="Becker A."/>
            <person name="Abrahante J.E."/>
            <person name="Garbe J."/>
            <person name="Badalamenti J.P."/>
            <person name="Herman A."/>
            <person name="Mangelson H."/>
            <person name="Liachko I."/>
            <person name="Sullivan S."/>
            <person name="Sone E.D."/>
            <person name="Koren S."/>
            <person name="Silverstein K.A.T."/>
            <person name="Beckman K.B."/>
            <person name="Gohl D.M."/>
        </authorList>
    </citation>
    <scope>NUCLEOTIDE SEQUENCE</scope>
    <source>
        <strain evidence="1">Duluth1</strain>
        <tissue evidence="1">Whole animal</tissue>
    </source>
</reference>
<evidence type="ECO:0000313" key="2">
    <source>
        <dbReference type="Proteomes" id="UP000828390"/>
    </source>
</evidence>
<evidence type="ECO:0008006" key="3">
    <source>
        <dbReference type="Google" id="ProtNLM"/>
    </source>
</evidence>
<reference evidence="1" key="2">
    <citation type="submission" date="2020-11" db="EMBL/GenBank/DDBJ databases">
        <authorList>
            <person name="McCartney M.A."/>
            <person name="Auch B."/>
            <person name="Kono T."/>
            <person name="Mallez S."/>
            <person name="Becker A."/>
            <person name="Gohl D.M."/>
            <person name="Silverstein K.A.T."/>
            <person name="Koren S."/>
            <person name="Bechman K.B."/>
            <person name="Herman A."/>
            <person name="Abrahante J.E."/>
            <person name="Garbe J."/>
        </authorList>
    </citation>
    <scope>NUCLEOTIDE SEQUENCE</scope>
    <source>
        <strain evidence="1">Duluth1</strain>
        <tissue evidence="1">Whole animal</tissue>
    </source>
</reference>
<comment type="caution">
    <text evidence="1">The sequence shown here is derived from an EMBL/GenBank/DDBJ whole genome shotgun (WGS) entry which is preliminary data.</text>
</comment>